<dbReference type="Pfam" id="PF03710">
    <property type="entry name" value="GlnE"/>
    <property type="match status" value="2"/>
</dbReference>
<evidence type="ECO:0000256" key="2">
    <source>
        <dbReference type="ARBA" id="ARBA00022695"/>
    </source>
</evidence>
<dbReference type="GO" id="GO:0000820">
    <property type="term" value="P:regulation of glutamine family amino acid metabolic process"/>
    <property type="evidence" value="ECO:0007669"/>
    <property type="project" value="TreeGrafter"/>
</dbReference>
<keyword evidence="6" id="KW-0511">Multifunctional enzyme</keyword>
<feature type="domain" description="Glutamate-ammonia ligase adenylyltransferase repeated" evidence="7">
    <location>
        <begin position="34"/>
        <end position="230"/>
    </location>
</feature>
<dbReference type="InterPro" id="IPR043519">
    <property type="entry name" value="NT_sf"/>
</dbReference>
<evidence type="ECO:0000256" key="3">
    <source>
        <dbReference type="ARBA" id="ARBA00022741"/>
    </source>
</evidence>
<feature type="domain" description="PII-uridylyltransferase/Glutamine-synthetase adenylyltransferase" evidence="8">
    <location>
        <begin position="268"/>
        <end position="391"/>
    </location>
</feature>
<evidence type="ECO:0000313" key="10">
    <source>
        <dbReference type="Proteomes" id="UP000319897"/>
    </source>
</evidence>
<protein>
    <submittedName>
        <fullName evidence="9">Glutamine-synthetase adenylyltransferase</fullName>
    </submittedName>
</protein>
<dbReference type="GO" id="GO:0005829">
    <property type="term" value="C:cytosol"/>
    <property type="evidence" value="ECO:0007669"/>
    <property type="project" value="TreeGrafter"/>
</dbReference>
<comment type="caution">
    <text evidence="9">The sequence shown here is derived from an EMBL/GenBank/DDBJ whole genome shotgun (WGS) entry which is preliminary data.</text>
</comment>
<evidence type="ECO:0000256" key="6">
    <source>
        <dbReference type="ARBA" id="ARBA00023268"/>
    </source>
</evidence>
<dbReference type="RefSeq" id="WP_140928121.1">
    <property type="nucleotide sequence ID" value="NZ_VFSU01000024.1"/>
</dbReference>
<keyword evidence="3" id="KW-0547">Nucleotide-binding</keyword>
<proteinExistence type="predicted"/>
<dbReference type="Proteomes" id="UP000319897">
    <property type="component" value="Unassembled WGS sequence"/>
</dbReference>
<dbReference type="PANTHER" id="PTHR30621:SF0">
    <property type="entry name" value="BIFUNCTIONAL GLUTAMINE SYNTHETASE ADENYLYLTRANSFERASE_ADENYLYL-REMOVING ENZYME"/>
    <property type="match status" value="1"/>
</dbReference>
<dbReference type="GO" id="GO:0008882">
    <property type="term" value="F:[glutamate-ammonia-ligase] adenylyltransferase activity"/>
    <property type="evidence" value="ECO:0007669"/>
    <property type="project" value="InterPro"/>
</dbReference>
<dbReference type="InterPro" id="IPR005190">
    <property type="entry name" value="GlnE_rpt_dom"/>
</dbReference>
<dbReference type="SUPFAM" id="SSF81593">
    <property type="entry name" value="Nucleotidyltransferase substrate binding subunit/domain"/>
    <property type="match status" value="2"/>
</dbReference>
<gene>
    <name evidence="9" type="ORF">FJQ54_09175</name>
</gene>
<reference evidence="9 10" key="1">
    <citation type="submission" date="2019-06" db="EMBL/GenBank/DDBJ databases">
        <authorList>
            <person name="Lee I."/>
            <person name="Jang G.I."/>
            <person name="Hwang C.Y."/>
        </authorList>
    </citation>
    <scope>NUCLEOTIDE SEQUENCE [LARGE SCALE GENOMIC DNA]</scope>
    <source>
        <strain evidence="9 10">PAMC 28131</strain>
    </source>
</reference>
<dbReference type="Gene3D" id="1.20.120.330">
    <property type="entry name" value="Nucleotidyltransferases domain 2"/>
    <property type="match status" value="2"/>
</dbReference>
<evidence type="ECO:0000256" key="4">
    <source>
        <dbReference type="ARBA" id="ARBA00022840"/>
    </source>
</evidence>
<keyword evidence="5" id="KW-0460">Magnesium</keyword>
<name>A0A501XL92_9SPHN</name>
<dbReference type="InterPro" id="IPR013546">
    <property type="entry name" value="PII_UdlTrfase/GS_AdlTrfase"/>
</dbReference>
<evidence type="ECO:0000256" key="1">
    <source>
        <dbReference type="ARBA" id="ARBA00022679"/>
    </source>
</evidence>
<dbReference type="PANTHER" id="PTHR30621">
    <property type="entry name" value="GLUTAMINE SYNTHETASE ADENYLYLTRANSFERASE"/>
    <property type="match status" value="1"/>
</dbReference>
<dbReference type="AlphaFoldDB" id="A0A501XL92"/>
<dbReference type="EMBL" id="VFSU01000024">
    <property type="protein sequence ID" value="TPE61063.1"/>
    <property type="molecule type" value="Genomic_DNA"/>
</dbReference>
<evidence type="ECO:0000259" key="7">
    <source>
        <dbReference type="Pfam" id="PF03710"/>
    </source>
</evidence>
<dbReference type="Gene3D" id="3.30.460.10">
    <property type="entry name" value="Beta Polymerase, domain 2"/>
    <property type="match status" value="2"/>
</dbReference>
<accession>A0A501XL92</accession>
<dbReference type="CDD" id="cd05401">
    <property type="entry name" value="NT_GlnE_GlnD_like"/>
    <property type="match status" value="2"/>
</dbReference>
<evidence type="ECO:0000259" key="8">
    <source>
        <dbReference type="Pfam" id="PF08335"/>
    </source>
</evidence>
<dbReference type="OrthoDB" id="9759366at2"/>
<dbReference type="GO" id="GO:0005524">
    <property type="term" value="F:ATP binding"/>
    <property type="evidence" value="ECO:0007669"/>
    <property type="project" value="UniProtKB-KW"/>
</dbReference>
<keyword evidence="2 9" id="KW-0548">Nucleotidyltransferase</keyword>
<keyword evidence="4" id="KW-0067">ATP-binding</keyword>
<dbReference type="SUPFAM" id="SSF81301">
    <property type="entry name" value="Nucleotidyltransferase"/>
    <property type="match status" value="2"/>
</dbReference>
<keyword evidence="1 9" id="KW-0808">Transferase</keyword>
<evidence type="ECO:0000256" key="5">
    <source>
        <dbReference type="ARBA" id="ARBA00022842"/>
    </source>
</evidence>
<keyword evidence="10" id="KW-1185">Reference proteome</keyword>
<feature type="domain" description="Glutamate-ammonia ligase adenylyltransferase repeated" evidence="7">
    <location>
        <begin position="500"/>
        <end position="735"/>
    </location>
</feature>
<dbReference type="Pfam" id="PF08335">
    <property type="entry name" value="GlnD_UR_UTase"/>
    <property type="match status" value="1"/>
</dbReference>
<sequence length="887" mass="95510">MSLADARARAEAHSPFLRGLIRREGELLEIMQADGFEAALAACVARLDAERPFPSVREARGGVALTVALADLAGAWPLEQVTGALTRFADSALDFAITAAFAEREQTPRGLVALALGKMGSFELNYSSDIDLIFLHDPDVLPHRPGEDPTEAAVRLVRRVSSLLSERTGDGYALRVDLRLRPDPDSTPSSLPLGAAEHYYQSQALAWERSAFIRSRAAAGDIAMGQAFLREISPFIWRRSLDYSALAEIRDVSQQIRDHFGEVEKLGPGFDLKRGRGGIRECEFYAQVHQMIFGGRDPTLRAGATLDALAALAEAGRIGAEDATLLADAYRHYRMVEHRIQMIADQQTHAVPKQAAERAQVAGLMGMANWRAAEATLSPRLKAVAKLYDRLLETGEGQRGPRLPQLPAEVEAWATSAKLKDGRLLATLVEGWRSGRPRSLRAPEAQRAFESVIPALVQQLGVGRTGREALLRLDQMISALPSGVQFWRLLAAHPALAKVLGRLLTSTPLLADALAKRPSLLDVMLEPAAPLPDADAAEAELRSLCRGLEGEALLDRVRIWTAERRFALGVQLIDGTITPDSASRELALIAEAAVALLADTVTAEFAARHGSVPGGRLIPLALGRFGGGQLTAQSDLDLIFLFSGDYQAHSTATPPMTASAWFNRLVPRLTAALTVPTAAGPLYEVDTRLRPSGADGLHAASLDSFVRYQREDAGVWEQMALTRARPIACTPEDRTAAQAAIDALVSAPRDAAHVKREALEMRRHMAKHKGAAGPFDVKLMKGGLVDIEFILAVRALTSGKPVPPALDKAAALLAPELVEPARLMNAMLVMLRLVQPHDAAAAPDSAAGALIARACGRSGLPALKADLAEARATVNRIWAETFQGETK</sequence>
<evidence type="ECO:0000313" key="9">
    <source>
        <dbReference type="EMBL" id="TPE61063.1"/>
    </source>
</evidence>
<organism evidence="9 10">
    <name type="scientific">Sandaracinobacter neustonicus</name>
    <dbReference type="NCBI Taxonomy" id="1715348"/>
    <lineage>
        <taxon>Bacteria</taxon>
        <taxon>Pseudomonadati</taxon>
        <taxon>Pseudomonadota</taxon>
        <taxon>Alphaproteobacteria</taxon>
        <taxon>Sphingomonadales</taxon>
        <taxon>Sphingosinicellaceae</taxon>
        <taxon>Sandaracinobacter</taxon>
    </lineage>
</organism>
<dbReference type="InterPro" id="IPR023057">
    <property type="entry name" value="GlnE"/>
</dbReference>